<evidence type="ECO:0000256" key="2">
    <source>
        <dbReference type="ARBA" id="ARBA00022679"/>
    </source>
</evidence>
<gene>
    <name evidence="4" type="ORF">DI598_13690</name>
</gene>
<protein>
    <submittedName>
        <fullName evidence="4">SAM-dependent methyltransferase</fullName>
    </submittedName>
</protein>
<dbReference type="CDD" id="cd02440">
    <property type="entry name" value="AdoMet_MTases"/>
    <property type="match status" value="1"/>
</dbReference>
<dbReference type="GO" id="GO:0008171">
    <property type="term" value="F:O-methyltransferase activity"/>
    <property type="evidence" value="ECO:0007669"/>
    <property type="project" value="InterPro"/>
</dbReference>
<sequence>MASNLDVCHLLRSLARSKISSDFLELGTGTGLATSFILDGMDEKSTLVSIDNDANCLDIAKRNLAQNARLTLIETDGGVWLANNKNAKFDFIFADTWHGKYLMLEEVLKMVNIGGFYIIDDMLPQSNWPEGHDKKVDELKKVLRNKDDFSIVEMNWASGIIIATRTN</sequence>
<reference evidence="4 5" key="1">
    <citation type="submission" date="2017-11" db="EMBL/GenBank/DDBJ databases">
        <title>Infants hospitalized years apart are colonized by the same room-sourced microbial strains.</title>
        <authorList>
            <person name="Brooks B."/>
            <person name="Olm M.R."/>
            <person name="Firek B.A."/>
            <person name="Baker R."/>
            <person name="Thomas B.C."/>
            <person name="Morowitz M.J."/>
            <person name="Banfield J.F."/>
        </authorList>
    </citation>
    <scope>NUCLEOTIDE SEQUENCE [LARGE SCALE GENOMIC DNA]</scope>
    <source>
        <strain evidence="4">S2_009_000_R2_76</strain>
    </source>
</reference>
<dbReference type="InterPro" id="IPR029063">
    <property type="entry name" value="SAM-dependent_MTases_sf"/>
</dbReference>
<dbReference type="Pfam" id="PF01596">
    <property type="entry name" value="Methyltransf_3"/>
    <property type="match status" value="1"/>
</dbReference>
<dbReference type="AlphaFoldDB" id="A0A2W5ERR8"/>
<dbReference type="PANTHER" id="PTHR43167:SF1">
    <property type="entry name" value="PUTATIVE (AFU_ORTHOLOGUE AFUA_6G01830)-RELATED"/>
    <property type="match status" value="1"/>
</dbReference>
<dbReference type="EMBL" id="QFOI01000282">
    <property type="protein sequence ID" value="PZP45193.1"/>
    <property type="molecule type" value="Genomic_DNA"/>
</dbReference>
<keyword evidence="2 4" id="KW-0808">Transferase</keyword>
<dbReference type="PANTHER" id="PTHR43167">
    <property type="entry name" value="PUTATIVE (AFU_ORTHOLOGUE AFUA_6G01830)-RELATED"/>
    <property type="match status" value="1"/>
</dbReference>
<organism evidence="4 5">
    <name type="scientific">Pseudopedobacter saltans</name>
    <dbReference type="NCBI Taxonomy" id="151895"/>
    <lineage>
        <taxon>Bacteria</taxon>
        <taxon>Pseudomonadati</taxon>
        <taxon>Bacteroidota</taxon>
        <taxon>Sphingobacteriia</taxon>
        <taxon>Sphingobacteriales</taxon>
        <taxon>Sphingobacteriaceae</taxon>
        <taxon>Pseudopedobacter</taxon>
    </lineage>
</organism>
<evidence type="ECO:0000313" key="4">
    <source>
        <dbReference type="EMBL" id="PZP45193.1"/>
    </source>
</evidence>
<accession>A0A2W5ERR8</accession>
<dbReference type="Gene3D" id="3.40.50.150">
    <property type="entry name" value="Vaccinia Virus protein VP39"/>
    <property type="match status" value="1"/>
</dbReference>
<evidence type="ECO:0000313" key="5">
    <source>
        <dbReference type="Proteomes" id="UP000249645"/>
    </source>
</evidence>
<dbReference type="Proteomes" id="UP000249645">
    <property type="component" value="Unassembled WGS sequence"/>
</dbReference>
<keyword evidence="3" id="KW-0949">S-adenosyl-L-methionine</keyword>
<evidence type="ECO:0000256" key="3">
    <source>
        <dbReference type="ARBA" id="ARBA00022691"/>
    </source>
</evidence>
<proteinExistence type="predicted"/>
<dbReference type="SUPFAM" id="SSF53335">
    <property type="entry name" value="S-adenosyl-L-methionine-dependent methyltransferases"/>
    <property type="match status" value="1"/>
</dbReference>
<dbReference type="GO" id="GO:0032259">
    <property type="term" value="P:methylation"/>
    <property type="evidence" value="ECO:0007669"/>
    <property type="project" value="UniProtKB-KW"/>
</dbReference>
<keyword evidence="1 4" id="KW-0489">Methyltransferase</keyword>
<comment type="caution">
    <text evidence="4">The sequence shown here is derived from an EMBL/GenBank/DDBJ whole genome shotgun (WGS) entry which is preliminary data.</text>
</comment>
<evidence type="ECO:0000256" key="1">
    <source>
        <dbReference type="ARBA" id="ARBA00022603"/>
    </source>
</evidence>
<dbReference type="InterPro" id="IPR002935">
    <property type="entry name" value="SAM_O-MeTrfase"/>
</dbReference>
<name>A0A2W5ERR8_9SPHI</name>